<evidence type="ECO:0000313" key="6">
    <source>
        <dbReference type="EnsemblMetazoa" id="RPRC015215-PA"/>
    </source>
</evidence>
<dbReference type="Proteomes" id="UP000015103">
    <property type="component" value="Unassembled WGS sequence"/>
</dbReference>
<evidence type="ECO:0000256" key="1">
    <source>
        <dbReference type="ARBA" id="ARBA00004240"/>
    </source>
</evidence>
<keyword evidence="4" id="KW-0653">Protein transport</keyword>
<dbReference type="GO" id="GO:0000149">
    <property type="term" value="F:SNARE binding"/>
    <property type="evidence" value="ECO:0007669"/>
    <property type="project" value="TreeGrafter"/>
</dbReference>
<keyword evidence="7" id="KW-1185">Reference proteome</keyword>
<reference evidence="6" key="1">
    <citation type="submission" date="2015-05" db="UniProtKB">
        <authorList>
            <consortium name="EnsemblMetazoa"/>
        </authorList>
    </citation>
    <scope>IDENTIFICATION</scope>
</reference>
<keyword evidence="3" id="KW-0256">Endoplasmic reticulum</keyword>
<dbReference type="Pfam" id="PF08314">
    <property type="entry name" value="Sec39"/>
    <property type="match status" value="1"/>
</dbReference>
<dbReference type="eggNOG" id="KOG1797">
    <property type="taxonomic scope" value="Eukaryota"/>
</dbReference>
<accession>T1IFZ6</accession>
<evidence type="ECO:0000256" key="3">
    <source>
        <dbReference type="ARBA" id="ARBA00022824"/>
    </source>
</evidence>
<dbReference type="GO" id="GO:0006890">
    <property type="term" value="P:retrograde vesicle-mediated transport, Golgi to endoplasmic reticulum"/>
    <property type="evidence" value="ECO:0007669"/>
    <property type="project" value="InterPro"/>
</dbReference>
<name>T1IFZ6_RHOPR</name>
<sequence length="485" mass="56404">MTRRLNIEDSGSTKGMNTPVDIEWQSDEALIVTWDCGKISVHDIEMFEDTYGSCTNELLHGRPRVSTSLTFEGYLALECELVFVSPNGDEMAIDEDEDGKSVLDATSEYIKAVVYFLTDSVEFIPAPKPNQLTRRIYRLLGIKAVTPEERFLRYLDMGHFDKALYLARMHNLDENKVFQRQWSVNIVSSFTIKEFLESVHDEAWVLQECTSRVAETVEGIEELFKFGLERTEFRNIFQNSSENEDVDSIFVESLSELQQLKIKTRLLLLRYRFKFEIYKLIMKEGSNQGLQYDMEWFGKLRTKHIAEIAIIYAREGNPSAVEIILKNCASLVAPYLLIILDNFPETLNPKEYSYILPQCDSENVPIEWTIETERLKDWVENDNFRSLLEEEILSAKYNRPYALTETVISEWYRVRAYQIDHHCGIIRNAVELLRLGKERNVEDLDGLLADFLTAEVIITKLQHDLEMQFFLDISPLDKALKLMEK</sequence>
<dbReference type="HOGENOM" id="CLU_563352_0_0_1"/>
<dbReference type="STRING" id="13249.T1IFZ6"/>
<dbReference type="VEuPathDB" id="VectorBase:RPRC015215"/>
<dbReference type="EnsemblMetazoa" id="RPRC015215-RA">
    <property type="protein sequence ID" value="RPRC015215-PA"/>
    <property type="gene ID" value="RPRC015215"/>
</dbReference>
<proteinExistence type="predicted"/>
<dbReference type="InParanoid" id="T1IFZ6"/>
<organism evidence="6 7">
    <name type="scientific">Rhodnius prolixus</name>
    <name type="common">Triatomid bug</name>
    <dbReference type="NCBI Taxonomy" id="13249"/>
    <lineage>
        <taxon>Eukaryota</taxon>
        <taxon>Metazoa</taxon>
        <taxon>Ecdysozoa</taxon>
        <taxon>Arthropoda</taxon>
        <taxon>Hexapoda</taxon>
        <taxon>Insecta</taxon>
        <taxon>Pterygota</taxon>
        <taxon>Neoptera</taxon>
        <taxon>Paraneoptera</taxon>
        <taxon>Hemiptera</taxon>
        <taxon>Heteroptera</taxon>
        <taxon>Panheteroptera</taxon>
        <taxon>Cimicomorpha</taxon>
        <taxon>Reduviidae</taxon>
        <taxon>Triatominae</taxon>
        <taxon>Rhodnius</taxon>
    </lineage>
</organism>
<evidence type="ECO:0000256" key="2">
    <source>
        <dbReference type="ARBA" id="ARBA00022448"/>
    </source>
</evidence>
<dbReference type="AlphaFoldDB" id="T1IFZ6"/>
<evidence type="ECO:0000256" key="4">
    <source>
        <dbReference type="ARBA" id="ARBA00022927"/>
    </source>
</evidence>
<dbReference type="PANTHER" id="PTHR15922">
    <property type="entry name" value="NEUROBLASTOMA-AMPLIFIED SEQUENCE"/>
    <property type="match status" value="1"/>
</dbReference>
<dbReference type="GO" id="GO:0070939">
    <property type="term" value="C:Dsl1/NZR complex"/>
    <property type="evidence" value="ECO:0007669"/>
    <property type="project" value="TreeGrafter"/>
</dbReference>
<dbReference type="PANTHER" id="PTHR15922:SF2">
    <property type="entry name" value="NBAS SUBUNIT OF NRZ TETHERING COMPLEX"/>
    <property type="match status" value="1"/>
</dbReference>
<evidence type="ECO:0000259" key="5">
    <source>
        <dbReference type="Pfam" id="PF08314"/>
    </source>
</evidence>
<protein>
    <submittedName>
        <fullName evidence="6">Sec39 domain-containing protein</fullName>
    </submittedName>
</protein>
<dbReference type="InterPro" id="IPR013244">
    <property type="entry name" value="Sec39_domain"/>
</dbReference>
<dbReference type="GO" id="GO:0015031">
    <property type="term" value="P:protein transport"/>
    <property type="evidence" value="ECO:0007669"/>
    <property type="project" value="UniProtKB-KW"/>
</dbReference>
<comment type="subcellular location">
    <subcellularLocation>
        <location evidence="1">Endoplasmic reticulum</location>
    </subcellularLocation>
</comment>
<keyword evidence="2" id="KW-0813">Transport</keyword>
<dbReference type="EMBL" id="ACPB03011451">
    <property type="status" value="NOT_ANNOTATED_CDS"/>
    <property type="molecule type" value="Genomic_DNA"/>
</dbReference>
<evidence type="ECO:0000313" key="7">
    <source>
        <dbReference type="Proteomes" id="UP000015103"/>
    </source>
</evidence>
<feature type="domain" description="Sec39" evidence="5">
    <location>
        <begin position="308"/>
        <end position="439"/>
    </location>
</feature>